<sequence length="73" mass="7874">MYTLNDSTAGSLHGAGSELSIIEFDLLAVSFPKDGDPNQQRHNEVLAHIAEARKIIAEMLRLSAPSFCMTTAA</sequence>
<dbReference type="EMBL" id="CP053436">
    <property type="protein sequence ID" value="QJW92481.1"/>
    <property type="molecule type" value="Genomic_DNA"/>
</dbReference>
<organism evidence="1 2">
    <name type="scientific">Spirosoma taeanense</name>
    <dbReference type="NCBI Taxonomy" id="2735870"/>
    <lineage>
        <taxon>Bacteria</taxon>
        <taxon>Pseudomonadati</taxon>
        <taxon>Bacteroidota</taxon>
        <taxon>Cytophagia</taxon>
        <taxon>Cytophagales</taxon>
        <taxon>Cytophagaceae</taxon>
        <taxon>Spirosoma</taxon>
    </lineage>
</organism>
<evidence type="ECO:0000313" key="1">
    <source>
        <dbReference type="EMBL" id="QJW92481.1"/>
    </source>
</evidence>
<dbReference type="Proteomes" id="UP000502756">
    <property type="component" value="Plasmid pTS"/>
</dbReference>
<accession>A0A6M5YGL2</accession>
<protein>
    <submittedName>
        <fullName evidence="1">Uncharacterized protein</fullName>
    </submittedName>
</protein>
<name>A0A6M5YGL2_9BACT</name>
<dbReference type="KEGG" id="stae:HNV11_23710"/>
<gene>
    <name evidence="1" type="ORF">HNV11_23710</name>
</gene>
<proteinExistence type="predicted"/>
<keyword evidence="1" id="KW-0614">Plasmid</keyword>
<dbReference type="AlphaFoldDB" id="A0A6M5YGL2"/>
<geneLocation type="plasmid" evidence="2">
    <name>pts</name>
</geneLocation>
<reference evidence="1 2" key="1">
    <citation type="submission" date="2020-05" db="EMBL/GenBank/DDBJ databases">
        <title>Genome sequencing of Spirosoma sp. TS118.</title>
        <authorList>
            <person name="Lee J.-H."/>
            <person name="Jeong S."/>
            <person name="Zhao L."/>
            <person name="Jung J.-H."/>
            <person name="Kim M.-K."/>
            <person name="Lim S."/>
        </authorList>
    </citation>
    <scope>NUCLEOTIDE SEQUENCE [LARGE SCALE GENOMIC DNA]</scope>
    <source>
        <strain evidence="1 2">TS118</strain>
        <plasmid evidence="2">pts</plasmid>
    </source>
</reference>
<keyword evidence="2" id="KW-1185">Reference proteome</keyword>
<evidence type="ECO:0000313" key="2">
    <source>
        <dbReference type="Proteomes" id="UP000502756"/>
    </source>
</evidence>
<dbReference type="RefSeq" id="WP_171742309.1">
    <property type="nucleotide sequence ID" value="NZ_CP053436.1"/>
</dbReference>